<dbReference type="AlphaFoldDB" id="A0A1V2I4Y7"/>
<organism evidence="3 4">
    <name type="scientific">Pseudofrankia asymbiotica</name>
    <dbReference type="NCBI Taxonomy" id="1834516"/>
    <lineage>
        <taxon>Bacteria</taxon>
        <taxon>Bacillati</taxon>
        <taxon>Actinomycetota</taxon>
        <taxon>Actinomycetes</taxon>
        <taxon>Frankiales</taxon>
        <taxon>Frankiaceae</taxon>
        <taxon>Pseudofrankia</taxon>
    </lineage>
</organism>
<keyword evidence="4" id="KW-1185">Reference proteome</keyword>
<reference evidence="4" key="1">
    <citation type="submission" date="2016-10" db="EMBL/GenBank/DDBJ databases">
        <title>Frankia sp. NRRL B-16386 Genome sequencing.</title>
        <authorList>
            <person name="Ghodhbane-Gtari F."/>
            <person name="Swanson E."/>
            <person name="Gueddou A."/>
            <person name="Hezbri K."/>
            <person name="Ktari K."/>
            <person name="Nouioui I."/>
            <person name="Morris K."/>
            <person name="Simpson S."/>
            <person name="Abebe-Akele F."/>
            <person name="Thomas K."/>
            <person name="Gtari M."/>
            <person name="Tisa L.S."/>
        </authorList>
    </citation>
    <scope>NUCLEOTIDE SEQUENCE [LARGE SCALE GENOMIC DNA]</scope>
    <source>
        <strain evidence="4">NRRL B-16386</strain>
    </source>
</reference>
<dbReference type="PROSITE" id="PS51257">
    <property type="entry name" value="PROKAR_LIPOPROTEIN"/>
    <property type="match status" value="1"/>
</dbReference>
<accession>A0A1V2I4Y7</accession>
<proteinExistence type="predicted"/>
<evidence type="ECO:0000256" key="1">
    <source>
        <dbReference type="SAM" id="MobiDB-lite"/>
    </source>
</evidence>
<feature type="domain" description="AMIN-like" evidence="2">
    <location>
        <begin position="110"/>
        <end position="221"/>
    </location>
</feature>
<comment type="caution">
    <text evidence="3">The sequence shown here is derived from an EMBL/GenBank/DDBJ whole genome shotgun (WGS) entry which is preliminary data.</text>
</comment>
<feature type="region of interest" description="Disordered" evidence="1">
    <location>
        <begin position="34"/>
        <end position="94"/>
    </location>
</feature>
<dbReference type="EMBL" id="MOMC01000056">
    <property type="protein sequence ID" value="ONH25851.1"/>
    <property type="molecule type" value="Genomic_DNA"/>
</dbReference>
<evidence type="ECO:0000259" key="2">
    <source>
        <dbReference type="Pfam" id="PF24837"/>
    </source>
</evidence>
<dbReference type="InterPro" id="IPR056303">
    <property type="entry name" value="AMIN-like"/>
</dbReference>
<dbReference type="STRING" id="1834516.BL253_26335"/>
<dbReference type="Proteomes" id="UP000188929">
    <property type="component" value="Unassembled WGS sequence"/>
</dbReference>
<evidence type="ECO:0000313" key="4">
    <source>
        <dbReference type="Proteomes" id="UP000188929"/>
    </source>
</evidence>
<gene>
    <name evidence="3" type="ORF">BL253_26335</name>
</gene>
<evidence type="ECO:0000313" key="3">
    <source>
        <dbReference type="EMBL" id="ONH25851.1"/>
    </source>
</evidence>
<protein>
    <recommendedName>
        <fullName evidence="2">AMIN-like domain-containing protein</fullName>
    </recommendedName>
</protein>
<feature type="compositionally biased region" description="Low complexity" evidence="1">
    <location>
        <begin position="44"/>
        <end position="94"/>
    </location>
</feature>
<sequence>MSRFRSPFWSWRGHGARTVVPALVLLVGALSACSGDGGSPSPEPATTSAAATSTPAGEGTTVAPSAGAGASPTGAAPTWPSGPTSLTRSTSPSPRLVEARAAHNVAGGLSFDRIVLEFTGGLPGYTARYVDDVVRPGEGSPLALTGQARFEIVLHPADAHDDSGQSTLRSPVSGGGLPAVRQIVLAGDFEGYVHLGVGLDDVVGYRVSELTGPDRLIFDFAA</sequence>
<dbReference type="OrthoDB" id="3393679at2"/>
<name>A0A1V2I4Y7_9ACTN</name>
<dbReference type="Pfam" id="PF24837">
    <property type="entry name" value="AMIN-like"/>
    <property type="match status" value="1"/>
</dbReference>